<protein>
    <submittedName>
        <fullName evidence="1">Uncharacterized protein</fullName>
    </submittedName>
</protein>
<dbReference type="Proteomes" id="UP000238205">
    <property type="component" value="Unassembled WGS sequence"/>
</dbReference>
<reference evidence="1 2" key="1">
    <citation type="submission" date="2018-03" db="EMBL/GenBank/DDBJ databases">
        <title>Genomic Encyclopedia of Archaeal and Bacterial Type Strains, Phase II (KMG-II): from individual species to whole genera.</title>
        <authorList>
            <person name="Goeker M."/>
        </authorList>
    </citation>
    <scope>NUCLEOTIDE SEQUENCE [LARGE SCALE GENOMIC DNA]</scope>
    <source>
        <strain evidence="1 2">DSM 13175</strain>
    </source>
</reference>
<evidence type="ECO:0000313" key="2">
    <source>
        <dbReference type="Proteomes" id="UP000238205"/>
    </source>
</evidence>
<proteinExistence type="predicted"/>
<dbReference type="EMBL" id="PVTO01000013">
    <property type="protein sequence ID" value="PRY82273.1"/>
    <property type="molecule type" value="Genomic_DNA"/>
</dbReference>
<keyword evidence="2" id="KW-1185">Reference proteome</keyword>
<dbReference type="AlphaFoldDB" id="A0A2T0W6J8"/>
<accession>A0A2T0W6J8</accession>
<dbReference type="OrthoDB" id="2223053at2"/>
<gene>
    <name evidence="1" type="ORF">CLV38_11310</name>
</gene>
<dbReference type="RefSeq" id="WP_106193641.1">
    <property type="nucleotide sequence ID" value="NZ_PVTO01000013.1"/>
</dbReference>
<name>A0A2T0W6J8_9LACT</name>
<sequence>MIEFFGWKFHFSDNLKLYLDDEMQRMALLTPGDDDIHITAEVINDQLVFNPRWNIKIIFIGDKELKFVTNS</sequence>
<evidence type="ECO:0000313" key="1">
    <source>
        <dbReference type="EMBL" id="PRY82273.1"/>
    </source>
</evidence>
<comment type="caution">
    <text evidence="1">The sequence shown here is derived from an EMBL/GenBank/DDBJ whole genome shotgun (WGS) entry which is preliminary data.</text>
</comment>
<organism evidence="1 2">
    <name type="scientific">Alkalibacterium olivapovliticus</name>
    <dbReference type="NCBI Taxonomy" id="99907"/>
    <lineage>
        <taxon>Bacteria</taxon>
        <taxon>Bacillati</taxon>
        <taxon>Bacillota</taxon>
        <taxon>Bacilli</taxon>
        <taxon>Lactobacillales</taxon>
        <taxon>Carnobacteriaceae</taxon>
        <taxon>Alkalibacterium</taxon>
    </lineage>
</organism>